<dbReference type="Proteomes" id="UP000653578">
    <property type="component" value="Unassembled WGS sequence"/>
</dbReference>
<dbReference type="EMBL" id="WHNY01000082">
    <property type="protein sequence ID" value="NOU68951.1"/>
    <property type="molecule type" value="Genomic_DNA"/>
</dbReference>
<evidence type="ECO:0000313" key="2">
    <source>
        <dbReference type="EMBL" id="NOU68951.1"/>
    </source>
</evidence>
<feature type="transmembrane region" description="Helical" evidence="1">
    <location>
        <begin position="162"/>
        <end position="182"/>
    </location>
</feature>
<keyword evidence="1" id="KW-0812">Transmembrane</keyword>
<feature type="transmembrane region" description="Helical" evidence="1">
    <location>
        <begin position="20"/>
        <end position="40"/>
    </location>
</feature>
<organism evidence="2 3">
    <name type="scientific">Paenibacillus plantarum</name>
    <dbReference type="NCBI Taxonomy" id="2654975"/>
    <lineage>
        <taxon>Bacteria</taxon>
        <taxon>Bacillati</taxon>
        <taxon>Bacillota</taxon>
        <taxon>Bacilli</taxon>
        <taxon>Bacillales</taxon>
        <taxon>Paenibacillaceae</taxon>
        <taxon>Paenibacillus</taxon>
    </lineage>
</organism>
<dbReference type="InterPro" id="IPR009793">
    <property type="entry name" value="DUF1361"/>
</dbReference>
<feature type="transmembrane region" description="Helical" evidence="1">
    <location>
        <begin position="82"/>
        <end position="103"/>
    </location>
</feature>
<feature type="transmembrane region" description="Helical" evidence="1">
    <location>
        <begin position="214"/>
        <end position="238"/>
    </location>
</feature>
<proteinExistence type="predicted"/>
<gene>
    <name evidence="2" type="ORF">GC096_33570</name>
</gene>
<feature type="transmembrane region" description="Helical" evidence="1">
    <location>
        <begin position="52"/>
        <end position="75"/>
    </location>
</feature>
<keyword evidence="1" id="KW-1133">Transmembrane helix</keyword>
<sequence>MLLRRTILEKLNSLNYPGKIYLIIVLCVATLISLISVYNIQSPSGNRLYSFIFWDTFLAWVPVGFAVILDLLFCYTRKKIRAVLILFVGASWFFFFPNAPYLVTDLLHVFARYSFDPTKRFWADVVFWQHLFSIFTIAILGLLLGSVSLFSVQNLVRITFGVIASWIFVIFVLLLSSFGIYIGRFVRWNSWDVIMRPGYIMHELVIMLTDRSKLYHIFSFCKFMFMVLIISYVLFYMITRVRKF</sequence>
<keyword evidence="3" id="KW-1185">Reference proteome</keyword>
<accession>A0ABX1XKI2</accession>
<protein>
    <submittedName>
        <fullName evidence="2">DUF1361 domain-containing protein</fullName>
    </submittedName>
</protein>
<name>A0ABX1XKI2_9BACL</name>
<evidence type="ECO:0000313" key="3">
    <source>
        <dbReference type="Proteomes" id="UP000653578"/>
    </source>
</evidence>
<keyword evidence="1" id="KW-0472">Membrane</keyword>
<feature type="transmembrane region" description="Helical" evidence="1">
    <location>
        <begin position="127"/>
        <end position="150"/>
    </location>
</feature>
<evidence type="ECO:0000256" key="1">
    <source>
        <dbReference type="SAM" id="Phobius"/>
    </source>
</evidence>
<reference evidence="2 3" key="1">
    <citation type="submission" date="2019-10" db="EMBL/GenBank/DDBJ databases">
        <title>Description of Paenibacillus humi sp. nov.</title>
        <authorList>
            <person name="Carlier A."/>
            <person name="Qi S."/>
        </authorList>
    </citation>
    <scope>NUCLEOTIDE SEQUENCE [LARGE SCALE GENOMIC DNA]</scope>
    <source>
        <strain evidence="2 3">LMG 31461</strain>
    </source>
</reference>
<comment type="caution">
    <text evidence="2">The sequence shown here is derived from an EMBL/GenBank/DDBJ whole genome shotgun (WGS) entry which is preliminary data.</text>
</comment>
<dbReference type="Pfam" id="PF07099">
    <property type="entry name" value="DUF1361"/>
    <property type="match status" value="1"/>
</dbReference>